<proteinExistence type="predicted"/>
<dbReference type="AlphaFoldDB" id="A0A0N4VQG0"/>
<dbReference type="PANTHER" id="PTHR31993">
    <property type="entry name" value="UBA-LIKE DOMAIN-CONTAINING PROTEIN 2"/>
    <property type="match status" value="1"/>
</dbReference>
<reference evidence="3" key="1">
    <citation type="submission" date="2017-02" db="UniProtKB">
        <authorList>
            <consortium name="WormBaseParasite"/>
        </authorList>
    </citation>
    <scope>IDENTIFICATION</scope>
</reference>
<name>A0A0N4VQG0_ENTVE</name>
<dbReference type="InterPro" id="IPR009060">
    <property type="entry name" value="UBA-like_sf"/>
</dbReference>
<dbReference type="PANTHER" id="PTHR31993:SF4">
    <property type="entry name" value="UBA-LIKE DOMAIN-CONTAINING PROTEIN"/>
    <property type="match status" value="1"/>
</dbReference>
<dbReference type="SUPFAM" id="SSF46934">
    <property type="entry name" value="UBA-like"/>
    <property type="match status" value="1"/>
</dbReference>
<dbReference type="InterPro" id="IPR039310">
    <property type="entry name" value="UBALD1/2"/>
</dbReference>
<dbReference type="OrthoDB" id="5918690at2759"/>
<dbReference type="Pfam" id="PF14555">
    <property type="entry name" value="UBA_4"/>
    <property type="match status" value="1"/>
</dbReference>
<dbReference type="EMBL" id="UXUI01014480">
    <property type="protein sequence ID" value="VDD97655.1"/>
    <property type="molecule type" value="Genomic_DNA"/>
</dbReference>
<keyword evidence="2" id="KW-1185">Reference proteome</keyword>
<dbReference type="Gene3D" id="1.10.8.10">
    <property type="entry name" value="DNA helicase RuvA subunit, C-terminal domain"/>
    <property type="match status" value="1"/>
</dbReference>
<dbReference type="Proteomes" id="UP000274131">
    <property type="component" value="Unassembled WGS sequence"/>
</dbReference>
<gene>
    <name evidence="1" type="ORF">EVEC_LOCUS12406</name>
</gene>
<reference evidence="1 2" key="2">
    <citation type="submission" date="2018-10" db="EMBL/GenBank/DDBJ databases">
        <authorList>
            <consortium name="Pathogen Informatics"/>
        </authorList>
    </citation>
    <scope>NUCLEOTIDE SEQUENCE [LARGE SCALE GENOMIC DNA]</scope>
</reference>
<dbReference type="WBParaSite" id="EVEC_0001326101-mRNA-1">
    <property type="protein sequence ID" value="EVEC_0001326101-mRNA-1"/>
    <property type="gene ID" value="EVEC_0001326101"/>
</dbReference>
<organism evidence="3">
    <name type="scientific">Enterobius vermicularis</name>
    <name type="common">Human pinworm</name>
    <dbReference type="NCBI Taxonomy" id="51028"/>
    <lineage>
        <taxon>Eukaryota</taxon>
        <taxon>Metazoa</taxon>
        <taxon>Ecdysozoa</taxon>
        <taxon>Nematoda</taxon>
        <taxon>Chromadorea</taxon>
        <taxon>Rhabditida</taxon>
        <taxon>Spirurina</taxon>
        <taxon>Oxyuridomorpha</taxon>
        <taxon>Oxyuroidea</taxon>
        <taxon>Oxyuridae</taxon>
        <taxon>Enterobius</taxon>
    </lineage>
</organism>
<evidence type="ECO:0000313" key="1">
    <source>
        <dbReference type="EMBL" id="VDD97655.1"/>
    </source>
</evidence>
<accession>A0A0N4VQG0</accession>
<evidence type="ECO:0000313" key="3">
    <source>
        <dbReference type="WBParaSite" id="EVEC_0001326101-mRNA-1"/>
    </source>
</evidence>
<sequence length="110" mass="12228">MMTANQIDIGQLAHATGCSPEEAEHLLRENRWQLEAAISAWFMPSPLPQCCSSYRAQSETQQIPQLSSQHQALCPCNTPATPPSFADTIHAFQKLDWRGSFPDKDGVNPF</sequence>
<protein>
    <submittedName>
        <fullName evidence="3">UBA domain-containing protein</fullName>
    </submittedName>
</protein>
<evidence type="ECO:0000313" key="2">
    <source>
        <dbReference type="Proteomes" id="UP000274131"/>
    </source>
</evidence>